<name>A0A2T7ULD0_9RHOB</name>
<dbReference type="EMBL" id="QDDR01000014">
    <property type="protein sequence ID" value="PVE45500.1"/>
    <property type="molecule type" value="Genomic_DNA"/>
</dbReference>
<reference evidence="2 3" key="1">
    <citation type="journal article" date="2011" name="Syst. Appl. Microbiol.">
        <title>Defluviimonas denitrificans gen. nov., sp. nov., and Pararhodobacter aggregans gen. nov., sp. nov., non-phototrophic Rhodobacteraceae from the biofilter of a marine aquaculture.</title>
        <authorList>
            <person name="Foesel B.U."/>
            <person name="Drake H.L."/>
            <person name="Schramm A."/>
        </authorList>
    </citation>
    <scope>NUCLEOTIDE SEQUENCE [LARGE SCALE GENOMIC DNA]</scope>
    <source>
        <strain evidence="2 3">D1-19</strain>
    </source>
</reference>
<evidence type="ECO:0000256" key="1">
    <source>
        <dbReference type="SAM" id="SignalP"/>
    </source>
</evidence>
<evidence type="ECO:0008006" key="4">
    <source>
        <dbReference type="Google" id="ProtNLM"/>
    </source>
</evidence>
<feature type="signal peptide" evidence="1">
    <location>
        <begin position="1"/>
        <end position="27"/>
    </location>
</feature>
<organism evidence="2 3">
    <name type="scientific">Pararhodobacter aggregans</name>
    <dbReference type="NCBI Taxonomy" id="404875"/>
    <lineage>
        <taxon>Bacteria</taxon>
        <taxon>Pseudomonadati</taxon>
        <taxon>Pseudomonadota</taxon>
        <taxon>Alphaproteobacteria</taxon>
        <taxon>Rhodobacterales</taxon>
        <taxon>Paracoccaceae</taxon>
        <taxon>Pararhodobacter</taxon>
    </lineage>
</organism>
<proteinExistence type="predicted"/>
<keyword evidence="3" id="KW-1185">Reference proteome</keyword>
<dbReference type="OrthoDB" id="7825928at2"/>
<keyword evidence="1" id="KW-0732">Signal</keyword>
<evidence type="ECO:0000313" key="2">
    <source>
        <dbReference type="EMBL" id="PVE45500.1"/>
    </source>
</evidence>
<dbReference type="AlphaFoldDB" id="A0A2T7ULD0"/>
<evidence type="ECO:0000313" key="3">
    <source>
        <dbReference type="Proteomes" id="UP000244810"/>
    </source>
</evidence>
<protein>
    <recommendedName>
        <fullName evidence="4">Autotransporter domain-containing protein</fullName>
    </recommendedName>
</protein>
<dbReference type="Proteomes" id="UP000244810">
    <property type="component" value="Unassembled WGS sequence"/>
</dbReference>
<feature type="chain" id="PRO_5015748795" description="Autotransporter domain-containing protein" evidence="1">
    <location>
        <begin position="28"/>
        <end position="476"/>
    </location>
</feature>
<gene>
    <name evidence="2" type="ORF">DDE23_20985</name>
</gene>
<comment type="caution">
    <text evidence="2">The sequence shown here is derived from an EMBL/GenBank/DDBJ whole genome shotgun (WGS) entry which is preliminary data.</text>
</comment>
<dbReference type="RefSeq" id="WP_107754387.1">
    <property type="nucleotide sequence ID" value="NZ_QBKF01000013.1"/>
</dbReference>
<sequence>MPYVSRRLSPAALALAAGLGLGGAAQAQGFDIETGLEAISNPTTLIEGLHRLYVGRRITPHVSVGGSVYSAALGDAGGAFFWGFEGVARVPLSERFGLSFAGFIGGGGGASQVVGDGLMLRAAASLDYRLTAAWDLQASASWIRIDGAPIDGPAYGLGLRYRIGGGGTPGGGVPEFDAIGAVVTQMVSPGGTLNRSAGAQADVSIAGARVFFDLGPNTQFTFGSAGAARGAQGYMEITGGLRQRVSVGRLSFFAEGSAGFAGGGLVDTGAGLILRGSLGVAVPVTRTLDVELAAVATGAVSGEYRSAGLSLGLTHHLNRQGPGGAGQRWAYTGGIEIQRTGAGYFVVPGNTAAYTAMQYSSFDYFVGQRLYVTGTAATAVGGGVAGFAVGMFGLGYEIPIGERWHLSLEGQLGAAGGGGVNTAGGLVAGLRAEVDYRVGQNWRLSAGLGQLRAVSSGGFSPLTLTLGVKIPFVTHR</sequence>
<accession>A0A2T7ULD0</accession>